<evidence type="ECO:0000313" key="2">
    <source>
        <dbReference type="Proteomes" id="UP000035050"/>
    </source>
</evidence>
<proteinExistence type="predicted"/>
<dbReference type="EMBL" id="CP011518">
    <property type="protein sequence ID" value="AKK24639.1"/>
    <property type="molecule type" value="Genomic_DNA"/>
</dbReference>
<accession>A0A0G3IBR7</accession>
<keyword evidence="2" id="KW-1185">Reference proteome</keyword>
<protein>
    <submittedName>
        <fullName evidence="1">Uncharacterized protein</fullName>
    </submittedName>
</protein>
<dbReference type="PATRIC" id="fig|573737.6.peg.5414"/>
<dbReference type="AlphaFoldDB" id="A0A0G3IBR7"/>
<sequence length="628" mass="68921">MRVSRPWLPTGALDRALNHQVSFNELSHAGVCEGIDRHFFSSLGATAAPIRLRVNEVWTDAAHGAGALNTPPRTGSELLEQVTATISAAFVDAGVPGNIAHVQAFVIASQLACEEFLNVDRLLSVPNVEQIVYQQVLDVSVRGTEVCFHKTTTYKAKGGETLTQVVDLGTKIWTERSYLGYGDTWRLHAQVTNAAVRLSGALERDVLLGSDERVTSAARHFKVPRAPNGFWGCLTQVFSRLAGLLGKRGIEVVVGNAENLADVKAVTRPGQLELTYLDEDFDRSALLVCAAQDYGWWNNGVAEYRSVDDQVMRGDYLLDDELQFKAYIANGNAKADRHASLLLAAKKLTVGDDLRGGGRFALASHTNRYAGEYLTRAALAAEAQATLLKDLEDALGGDLFRYSMTNHDFITLGAENILARHDAALLEYAQLLCRLERAQTAEGLAPAAELPELRRRVDALARAHDLSGLSEPEQIMQVKKRLVKAVIKRIEEAFRDDPGGAFQVLTTLAYAEKASQHVVIQGDGGPQFLNGHDETRQISIFIRNPARPNVAGQAFIKFCSSVNTLGERGEIRFGRSTLAKDRFHEAKMASVSFWRVEDNEEPTLVNAWYYATFELNVPVTPPLDPSPV</sequence>
<geneLocation type="plasmid" evidence="1 2">
    <name>pPO70-1</name>
</geneLocation>
<name>A0A0G3IBR7_9BURK</name>
<keyword evidence="1" id="KW-0614">Plasmid</keyword>
<organism evidence="1 2">
    <name type="scientific">Pandoraea oxalativorans</name>
    <dbReference type="NCBI Taxonomy" id="573737"/>
    <lineage>
        <taxon>Bacteria</taxon>
        <taxon>Pseudomonadati</taxon>
        <taxon>Pseudomonadota</taxon>
        <taxon>Betaproteobacteria</taxon>
        <taxon>Burkholderiales</taxon>
        <taxon>Burkholderiaceae</taxon>
        <taxon>Pandoraea</taxon>
    </lineage>
</organism>
<gene>
    <name evidence="1" type="ORF">MB84_27765</name>
</gene>
<dbReference type="Proteomes" id="UP000035050">
    <property type="component" value="Plasmid pPO70-1"/>
</dbReference>
<dbReference type="KEGG" id="pox:MB84_27765"/>
<evidence type="ECO:0000313" key="1">
    <source>
        <dbReference type="EMBL" id="AKK24639.1"/>
    </source>
</evidence>
<reference evidence="1" key="1">
    <citation type="submission" date="2016-06" db="EMBL/GenBank/DDBJ databases">
        <title>Pandoraea oxalativorans DSM 23570 Genome Sequencing.</title>
        <authorList>
            <person name="Ee R."/>
            <person name="Lim Y.-L."/>
            <person name="Yong D."/>
            <person name="Yin W.-F."/>
            <person name="Chan K.-G."/>
        </authorList>
    </citation>
    <scope>NUCLEOTIDE SEQUENCE</scope>
    <source>
        <strain evidence="1">DSM 23570</strain>
        <plasmid evidence="1">pPO70-1</plasmid>
    </source>
</reference>